<organism evidence="5 6">
    <name type="scientific">Lysinibacter cavernae</name>
    <dbReference type="NCBI Taxonomy" id="1640652"/>
    <lineage>
        <taxon>Bacteria</taxon>
        <taxon>Bacillati</taxon>
        <taxon>Actinomycetota</taxon>
        <taxon>Actinomycetes</taxon>
        <taxon>Micrococcales</taxon>
        <taxon>Microbacteriaceae</taxon>
        <taxon>Lysinibacter</taxon>
    </lineage>
</organism>
<evidence type="ECO:0000259" key="4">
    <source>
        <dbReference type="SMART" id="SM01217"/>
    </source>
</evidence>
<dbReference type="AlphaFoldDB" id="A0A7X5R444"/>
<dbReference type="GO" id="GO:0005975">
    <property type="term" value="P:carbohydrate metabolic process"/>
    <property type="evidence" value="ECO:0007669"/>
    <property type="project" value="InterPro"/>
</dbReference>
<dbReference type="Proteomes" id="UP000541033">
    <property type="component" value="Unassembled WGS sequence"/>
</dbReference>
<dbReference type="PANTHER" id="PTHR42715">
    <property type="entry name" value="BETA-GLUCOSIDASE"/>
    <property type="match status" value="1"/>
</dbReference>
<dbReference type="SUPFAM" id="SSF51445">
    <property type="entry name" value="(Trans)glycosidases"/>
    <property type="match status" value="1"/>
</dbReference>
<dbReference type="InterPro" id="IPR001764">
    <property type="entry name" value="Glyco_hydro_3_N"/>
</dbReference>
<dbReference type="SUPFAM" id="SSF52279">
    <property type="entry name" value="Beta-D-glucan exohydrolase, C-terminal domain"/>
    <property type="match status" value="1"/>
</dbReference>
<keyword evidence="5" id="KW-0326">Glycosidase</keyword>
<dbReference type="InterPro" id="IPR026891">
    <property type="entry name" value="Fn3-like"/>
</dbReference>
<evidence type="ECO:0000256" key="1">
    <source>
        <dbReference type="ARBA" id="ARBA00005336"/>
    </source>
</evidence>
<comment type="caution">
    <text evidence="5">The sequence shown here is derived from an EMBL/GenBank/DDBJ whole genome shotgun (WGS) entry which is preliminary data.</text>
</comment>
<dbReference type="InterPro" id="IPR050288">
    <property type="entry name" value="Cellulose_deg_GH3"/>
</dbReference>
<evidence type="ECO:0000256" key="3">
    <source>
        <dbReference type="SAM" id="Phobius"/>
    </source>
</evidence>
<keyword evidence="6" id="KW-1185">Reference proteome</keyword>
<dbReference type="Pfam" id="PF01915">
    <property type="entry name" value="Glyco_hydro_3_C"/>
    <property type="match status" value="1"/>
</dbReference>
<dbReference type="SMART" id="SM01217">
    <property type="entry name" value="Fn3_like"/>
    <property type="match status" value="1"/>
</dbReference>
<keyword evidence="3" id="KW-0472">Membrane</keyword>
<dbReference type="Gene3D" id="3.20.20.300">
    <property type="entry name" value="Glycoside hydrolase, family 3, N-terminal domain"/>
    <property type="match status" value="1"/>
</dbReference>
<dbReference type="EMBL" id="JAAMOX010000004">
    <property type="protein sequence ID" value="NIH55303.1"/>
    <property type="molecule type" value="Genomic_DNA"/>
</dbReference>
<keyword evidence="3" id="KW-1133">Transmembrane helix</keyword>
<feature type="domain" description="Fibronectin type III-like" evidence="4">
    <location>
        <begin position="454"/>
        <end position="528"/>
    </location>
</feature>
<accession>A0A7X5R444</accession>
<feature type="transmembrane region" description="Helical" evidence="3">
    <location>
        <begin position="84"/>
        <end position="105"/>
    </location>
</feature>
<name>A0A7X5R444_9MICO</name>
<dbReference type="Pfam" id="PF00933">
    <property type="entry name" value="Glyco_hydro_3"/>
    <property type="match status" value="1"/>
</dbReference>
<reference evidence="5 6" key="1">
    <citation type="submission" date="2020-02" db="EMBL/GenBank/DDBJ databases">
        <title>Sequencing the genomes of 1000 actinobacteria strains.</title>
        <authorList>
            <person name="Klenk H.-P."/>
        </authorList>
    </citation>
    <scope>NUCLEOTIDE SEQUENCE [LARGE SCALE GENOMIC DNA]</scope>
    <source>
        <strain evidence="5 6">DSM 27960</strain>
    </source>
</reference>
<dbReference type="Pfam" id="PF14310">
    <property type="entry name" value="Fn3-like"/>
    <property type="match status" value="1"/>
</dbReference>
<sequence length="925" mass="101164">MDRKQYRALVAANKHEAKAKNAEYKQRIKDAGNISSDEKTAEKQRIAAEKREWKASIKATSDKQQRKAEKKGWKRYRKIRRRPYVIGAIVLVIALIGGGFTNWYVTATKPLNDQQQAAADSSRTVAEQVMDESITLLKNNNDVLPFSPDTKLNVFGSGAAKPLFGGGGAGGINITTVDDLFAAFDDNNIAYNPELFNLYNNYVAKGEASTADYERPKAGLVEKLVPNLVGFLGGGSAEMPPSNLSDAIMDEAANYSDTAVYVVSRTGSETIDLTPDQMSLSDDERGTIELLDKTFAHVVVLVNSSNTLELGFLDELTNVEGALWVGLPGQYGTHAIARALIGETNPSGRLVDTWAYDVESNPAVANTGNFQYLDANGEPMERFFTNNLEGIYVGYRYYETFLSPDDYATTVQYPFGYGLSYTNFAWDVAEPVVSDDSIAVKVTVTNTGETAGKDVVELYYSAPYTAGGIEKSAIELGSYAKTKQLKPGESQDLTLELSQMTMASYDETTAQAWVLEAGDYGIKLGTDVHTIRDTFTYTVPTSLTFATDDATGAKITNQFSDAAGDLTYLSRSNPSDTMPVAPTDEQLKAPKAVLDTLTYEDSKTTAKEPTLGAKNDLQLKDLEGLSYDDPKWEQFLDQFTEADLVKLAGDGGYWSSAISHLGIPETTMYDGPASIRSFLGAWSTVAYPVSVNAASTWNDELIEQMGHAMGEEAQSFGVDAVYAPSVNMHRSPLGGRNFEYYSEDPLISGKMAAAYTRGIQETGTTAVVKHFAANDQETNRANNGLYVWATEQSLREIYLKPFEITVKESNPHAMMSAFNRIGTTWAGGSHELLTDVLRDEWGFEGFVITDAGIAGQEKHFNAVQAVKAGNDLMLRSLINLPTDNLFEKELKAGLKEDRAGLLQALRTSAHNISFYVLTTTKMDTE</sequence>
<dbReference type="Gene3D" id="2.60.40.10">
    <property type="entry name" value="Immunoglobulins"/>
    <property type="match status" value="1"/>
</dbReference>
<dbReference type="InterPro" id="IPR002772">
    <property type="entry name" value="Glyco_hydro_3_C"/>
</dbReference>
<dbReference type="InterPro" id="IPR017853">
    <property type="entry name" value="GH"/>
</dbReference>
<gene>
    <name evidence="5" type="ORF">FHX76_003224</name>
</gene>
<dbReference type="PRINTS" id="PR00133">
    <property type="entry name" value="GLHYDRLASE3"/>
</dbReference>
<dbReference type="GO" id="GO:0008422">
    <property type="term" value="F:beta-glucosidase activity"/>
    <property type="evidence" value="ECO:0007669"/>
    <property type="project" value="UniProtKB-EC"/>
</dbReference>
<dbReference type="InterPro" id="IPR013783">
    <property type="entry name" value="Ig-like_fold"/>
</dbReference>
<keyword evidence="3" id="KW-0812">Transmembrane</keyword>
<dbReference type="InterPro" id="IPR036881">
    <property type="entry name" value="Glyco_hydro_3_C_sf"/>
</dbReference>
<dbReference type="InterPro" id="IPR036962">
    <property type="entry name" value="Glyco_hydro_3_N_sf"/>
</dbReference>
<comment type="similarity">
    <text evidence="1">Belongs to the glycosyl hydrolase 3 family.</text>
</comment>
<evidence type="ECO:0000256" key="2">
    <source>
        <dbReference type="ARBA" id="ARBA00022801"/>
    </source>
</evidence>
<dbReference type="RefSeq" id="WP_167152380.1">
    <property type="nucleotide sequence ID" value="NZ_JAAMOX010000004.1"/>
</dbReference>
<dbReference type="PANTHER" id="PTHR42715:SF10">
    <property type="entry name" value="BETA-GLUCOSIDASE"/>
    <property type="match status" value="1"/>
</dbReference>
<proteinExistence type="inferred from homology"/>
<dbReference type="Gene3D" id="3.40.50.1700">
    <property type="entry name" value="Glycoside hydrolase family 3 C-terminal domain"/>
    <property type="match status" value="1"/>
</dbReference>
<protein>
    <submittedName>
        <fullName evidence="5">Beta-glucosidase</fullName>
        <ecNumber evidence="5">3.2.1.21</ecNumber>
    </submittedName>
</protein>
<keyword evidence="2 5" id="KW-0378">Hydrolase</keyword>
<dbReference type="EC" id="3.2.1.21" evidence="5"/>
<evidence type="ECO:0000313" key="5">
    <source>
        <dbReference type="EMBL" id="NIH55303.1"/>
    </source>
</evidence>
<evidence type="ECO:0000313" key="6">
    <source>
        <dbReference type="Proteomes" id="UP000541033"/>
    </source>
</evidence>